<proteinExistence type="predicted"/>
<feature type="chain" id="PRO_5043833854" evidence="1">
    <location>
        <begin position="20"/>
        <end position="158"/>
    </location>
</feature>
<evidence type="ECO:0000313" key="2">
    <source>
        <dbReference type="EMBL" id="KAK9979272.1"/>
    </source>
</evidence>
<accession>A0AAW2B0C7</accession>
<gene>
    <name evidence="2" type="ORF">ABG768_012710</name>
</gene>
<comment type="caution">
    <text evidence="2">The sequence shown here is derived from an EMBL/GenBank/DDBJ whole genome shotgun (WGS) entry which is preliminary data.</text>
</comment>
<feature type="signal peptide" evidence="1">
    <location>
        <begin position="1"/>
        <end position="19"/>
    </location>
</feature>
<name>A0AAW2B0C7_CULAL</name>
<keyword evidence="3" id="KW-1185">Reference proteome</keyword>
<protein>
    <submittedName>
        <fullName evidence="2">Uncharacterized protein</fullName>
    </submittedName>
</protein>
<dbReference type="AlphaFoldDB" id="A0AAW2B0C7"/>
<sequence>MRGSLLLLSALLLLESTDGNGYDQLSQQDKKIIDKAIQKANEGHGKTKHLDFDSILKVDSAKRMLNVLLKPTSCDRTEPFVHRKDCKIQNEKPQVSCIDCRGVMTCFLLREQEKIKQTVSNCLNPPTHIHGAAHPMSRKTGKEEQTENYQQTGCLGCI</sequence>
<dbReference type="EMBL" id="JAWDJR010000002">
    <property type="protein sequence ID" value="KAK9979272.1"/>
    <property type="molecule type" value="Genomic_DNA"/>
</dbReference>
<organism evidence="2 3">
    <name type="scientific">Culter alburnus</name>
    <name type="common">Topmouth culter</name>
    <dbReference type="NCBI Taxonomy" id="194366"/>
    <lineage>
        <taxon>Eukaryota</taxon>
        <taxon>Metazoa</taxon>
        <taxon>Chordata</taxon>
        <taxon>Craniata</taxon>
        <taxon>Vertebrata</taxon>
        <taxon>Euteleostomi</taxon>
        <taxon>Actinopterygii</taxon>
        <taxon>Neopterygii</taxon>
        <taxon>Teleostei</taxon>
        <taxon>Ostariophysi</taxon>
        <taxon>Cypriniformes</taxon>
        <taxon>Xenocyprididae</taxon>
        <taxon>Xenocypridinae</taxon>
        <taxon>Culter</taxon>
    </lineage>
</organism>
<keyword evidence="1" id="KW-0732">Signal</keyword>
<evidence type="ECO:0000313" key="3">
    <source>
        <dbReference type="Proteomes" id="UP001479290"/>
    </source>
</evidence>
<reference evidence="2 3" key="1">
    <citation type="submission" date="2024-05" db="EMBL/GenBank/DDBJ databases">
        <title>A high-quality chromosomal-level genome assembly of Topmouth culter (Culter alburnus).</title>
        <authorList>
            <person name="Zhao H."/>
        </authorList>
    </citation>
    <scope>NUCLEOTIDE SEQUENCE [LARGE SCALE GENOMIC DNA]</scope>
    <source>
        <strain evidence="2">CATC2023</strain>
        <tissue evidence="2">Muscle</tissue>
    </source>
</reference>
<evidence type="ECO:0000256" key="1">
    <source>
        <dbReference type="SAM" id="SignalP"/>
    </source>
</evidence>
<dbReference type="Proteomes" id="UP001479290">
    <property type="component" value="Unassembled WGS sequence"/>
</dbReference>